<keyword evidence="7" id="KW-0378">Hydrolase</keyword>
<evidence type="ECO:0000256" key="3">
    <source>
        <dbReference type="ARBA" id="ARBA00022645"/>
    </source>
</evidence>
<evidence type="ECO:0000313" key="19">
    <source>
        <dbReference type="Proteomes" id="UP000182375"/>
    </source>
</evidence>
<reference evidence="18 19" key="1">
    <citation type="submission" date="2016-10" db="EMBL/GenBank/DDBJ databases">
        <authorList>
            <person name="de Groot N.N."/>
        </authorList>
    </citation>
    <scope>NUCLEOTIDE SEQUENCE [LARGE SCALE GENOMIC DNA]</scope>
    <source>
        <strain evidence="18 19">DSM 40306</strain>
    </source>
</reference>
<dbReference type="AlphaFoldDB" id="A0A1H4WGK0"/>
<keyword evidence="15" id="KW-0472">Membrane</keyword>
<evidence type="ECO:0000256" key="4">
    <source>
        <dbReference type="ARBA" id="ARBA00022670"/>
    </source>
</evidence>
<protein>
    <submittedName>
        <fullName evidence="18">Membrane carboxypeptidase (Penicillin-binding protein)</fullName>
    </submittedName>
</protein>
<dbReference type="STRING" id="67331.SAMN04490357_3272"/>
<dbReference type="SUPFAM" id="SSF56601">
    <property type="entry name" value="beta-lactamase/transpeptidase-like"/>
    <property type="match status" value="1"/>
</dbReference>
<feature type="region of interest" description="Disordered" evidence="14">
    <location>
        <begin position="1"/>
        <end position="345"/>
    </location>
</feature>
<sequence length="1185" mass="120658">MSDEPQPQQPKEGVAPKKPLPAEGPGTPGATPDTPEGTERTSRSKDTEGSGRADRSEDRAAEPEGTGRARSAGRRAEDTGKAGDTGRAEGGDRTERQAGRAGRAEDTGRSQRVDATDDTDGAGDARAARESRKAGSPTGAAKSAGAEKAADAGDARDARGSETSREDRGARGERDTEDTATDAADTGTRRSVPAPQDRTASMARARQAARDARTDTGATSASAPEGTDRRGSGTPAAEKPQVPGARTPDKQQSAESTQVLRRITPPREPKESGESGPGTPETTQVLRRVTAPRKGEPNGPAAANPASGPEATGPTTHTTGTRPGGPARTARAAGAAAAAGPAAAATGKAGAAGAAGTAAAGSAAGTATPGGPGPTPGRPDSGTGPRQTAHAPEAQTTALAAASDDPGAGKGKGKKPKRPKRTGWRRLLPTWRMVLGTFIVAVLAIVGLFFVGYSLVNIPPANALATKQGNVYLYADGSQLARDGEINRENVSLAQVSKAAQHAVLAAEDRDFYTESAVDPKAMIRAAWNTATGKGKQSGSTITQQYVKNYYLAQEQTVTRKAKEFFISIKLDRNKSKDDILEGYLNTSYFGRNAYGIQAAAQAYYGRDAKDLDPARAAYLAALVNAPSEYDVVAHPENKSAAVARWNYVLDGMVKQGWLSQSERAGMKFPMPKEQTTSTGLSGQRGYLVEAVKQYLTTNNIIDADQLAAGGYRITTTIQKPRQDAFVKAVDDQLVSKLDKKNNKVDSYVRAGGASVDPKTGEVVAMYGGIDYVQQYTNGATRGDFQVGSTFKPFVFTSAVQNGSTTQDGRPITPNTQYDGTNERPVQGWSGGGYAPQNEDQKSYGQITVTKATDLSVNAVYAQMAVDVGPSKVKQTAINLGIPSDTPDLQPYPSIALGTATASVLDMAEAYATLANHGKHGTYTLVKKVTRNGTDDVTLPDQPVKQAVSRAAADTTTSMLQSVVEGGTATAAKAAGRPAAGKTGTAENDTAAWFAGYTPDLATVVSVMGQDPVTAKHMPLYGALGQARMNGGGPPTQIWAQYTHDALQNSAVASFDLQLQPGADQPQPPGPGDPSQSTGTDGQDNGGTGTPSGTPSGTPTDGGTTAGDTGTGGAATGGAATGGTPATDGGTTAGDPGTGGAATGGDPGTGGAPGGGTPGGGTATGGGTTDGTGTGTGPGGTGTGL</sequence>
<feature type="transmembrane region" description="Helical" evidence="15">
    <location>
        <begin position="434"/>
        <end position="456"/>
    </location>
</feature>
<evidence type="ECO:0000256" key="8">
    <source>
        <dbReference type="ARBA" id="ARBA00022960"/>
    </source>
</evidence>
<dbReference type="GO" id="GO:0009252">
    <property type="term" value="P:peptidoglycan biosynthetic process"/>
    <property type="evidence" value="ECO:0007669"/>
    <property type="project" value="UniProtKB-KW"/>
</dbReference>
<dbReference type="PANTHER" id="PTHR32282">
    <property type="entry name" value="BINDING PROTEIN TRANSPEPTIDASE, PUTATIVE-RELATED"/>
    <property type="match status" value="1"/>
</dbReference>
<feature type="compositionally biased region" description="Low complexity" evidence="14">
    <location>
        <begin position="1122"/>
        <end position="1135"/>
    </location>
</feature>
<feature type="region of interest" description="Disordered" evidence="14">
    <location>
        <begin position="802"/>
        <end position="841"/>
    </location>
</feature>
<dbReference type="GO" id="GO:0071555">
    <property type="term" value="P:cell wall organization"/>
    <property type="evidence" value="ECO:0007669"/>
    <property type="project" value="UniProtKB-KW"/>
</dbReference>
<evidence type="ECO:0000256" key="13">
    <source>
        <dbReference type="ARBA" id="ARBA00049902"/>
    </source>
</evidence>
<keyword evidence="10" id="KW-0511">Multifunctional enzyme</keyword>
<dbReference type="Pfam" id="PF00905">
    <property type="entry name" value="Transpeptidase"/>
    <property type="match status" value="1"/>
</dbReference>
<evidence type="ECO:0000256" key="15">
    <source>
        <dbReference type="SAM" id="Phobius"/>
    </source>
</evidence>
<dbReference type="Gene3D" id="1.10.3810.10">
    <property type="entry name" value="Biosynthetic peptidoglycan transglycosylase-like"/>
    <property type="match status" value="1"/>
</dbReference>
<evidence type="ECO:0000256" key="9">
    <source>
        <dbReference type="ARBA" id="ARBA00022984"/>
    </source>
</evidence>
<evidence type="ECO:0000256" key="1">
    <source>
        <dbReference type="ARBA" id="ARBA00007090"/>
    </source>
</evidence>
<dbReference type="InterPro" id="IPR001460">
    <property type="entry name" value="PCN-bd_Tpept"/>
</dbReference>
<keyword evidence="3 18" id="KW-0121">Carboxypeptidase</keyword>
<dbReference type="Gene3D" id="3.40.710.10">
    <property type="entry name" value="DD-peptidase/beta-lactamase superfamily"/>
    <property type="match status" value="1"/>
</dbReference>
<keyword evidence="4" id="KW-0645">Protease</keyword>
<feature type="compositionally biased region" description="Low complexity" evidence="14">
    <location>
        <begin position="378"/>
        <end position="402"/>
    </location>
</feature>
<keyword evidence="6" id="KW-0808">Transferase</keyword>
<evidence type="ECO:0000256" key="5">
    <source>
        <dbReference type="ARBA" id="ARBA00022676"/>
    </source>
</evidence>
<evidence type="ECO:0000256" key="11">
    <source>
        <dbReference type="ARBA" id="ARBA00023316"/>
    </source>
</evidence>
<keyword evidence="8" id="KW-0133">Cell shape</keyword>
<feature type="compositionally biased region" description="Basic and acidic residues" evidence="14">
    <location>
        <begin position="148"/>
        <end position="174"/>
    </location>
</feature>
<keyword evidence="15" id="KW-0812">Transmembrane</keyword>
<keyword evidence="11" id="KW-0961">Cell wall biogenesis/degradation</keyword>
<dbReference type="FunFam" id="1.10.3810.10:FF:000001">
    <property type="entry name" value="Penicillin-binding protein 1A"/>
    <property type="match status" value="1"/>
</dbReference>
<feature type="compositionally biased region" description="Low complexity" evidence="14">
    <location>
        <begin position="181"/>
        <end position="190"/>
    </location>
</feature>
<keyword evidence="5" id="KW-0328">Glycosyltransferase</keyword>
<comment type="similarity">
    <text evidence="2">In the N-terminal section; belongs to the glycosyltransferase 51 family.</text>
</comment>
<evidence type="ECO:0000256" key="7">
    <source>
        <dbReference type="ARBA" id="ARBA00022801"/>
    </source>
</evidence>
<dbReference type="SUPFAM" id="SSF53955">
    <property type="entry name" value="Lysozyme-like"/>
    <property type="match status" value="1"/>
</dbReference>
<dbReference type="Pfam" id="PF00912">
    <property type="entry name" value="Transgly"/>
    <property type="match status" value="1"/>
</dbReference>
<dbReference type="GO" id="GO:0030288">
    <property type="term" value="C:outer membrane-bounded periplasmic space"/>
    <property type="evidence" value="ECO:0007669"/>
    <property type="project" value="TreeGrafter"/>
</dbReference>
<dbReference type="InterPro" id="IPR036950">
    <property type="entry name" value="PBP_transglycosylase"/>
</dbReference>
<feature type="compositionally biased region" description="Low complexity" evidence="14">
    <location>
        <begin position="1091"/>
        <end position="1108"/>
    </location>
</feature>
<evidence type="ECO:0000259" key="17">
    <source>
        <dbReference type="Pfam" id="PF00912"/>
    </source>
</evidence>
<feature type="domain" description="Glycosyl transferase family 51" evidence="17">
    <location>
        <begin position="484"/>
        <end position="653"/>
    </location>
</feature>
<organism evidence="18 19">
    <name type="scientific">Streptomyces misionensis</name>
    <dbReference type="NCBI Taxonomy" id="67331"/>
    <lineage>
        <taxon>Bacteria</taxon>
        <taxon>Bacillati</taxon>
        <taxon>Actinomycetota</taxon>
        <taxon>Actinomycetes</taxon>
        <taxon>Kitasatosporales</taxon>
        <taxon>Streptomycetaceae</taxon>
        <taxon>Streptomyces</taxon>
    </lineage>
</organism>
<feature type="region of interest" description="Disordered" evidence="14">
    <location>
        <begin position="361"/>
        <end position="423"/>
    </location>
</feature>
<evidence type="ECO:0000256" key="14">
    <source>
        <dbReference type="SAM" id="MobiDB-lite"/>
    </source>
</evidence>
<gene>
    <name evidence="18" type="ORF">SAMN04490357_3272</name>
</gene>
<accession>A0A1H4WGK0</accession>
<dbReference type="GO" id="GO:0009002">
    <property type="term" value="F:serine-type D-Ala-D-Ala carboxypeptidase activity"/>
    <property type="evidence" value="ECO:0007669"/>
    <property type="project" value="UniProtKB-EC"/>
</dbReference>
<evidence type="ECO:0000256" key="10">
    <source>
        <dbReference type="ARBA" id="ARBA00023268"/>
    </source>
</evidence>
<evidence type="ECO:0000256" key="12">
    <source>
        <dbReference type="ARBA" id="ARBA00034000"/>
    </source>
</evidence>
<feature type="compositionally biased region" description="Polar residues" evidence="14">
    <location>
        <begin position="250"/>
        <end position="259"/>
    </location>
</feature>
<feature type="compositionally biased region" description="Low complexity" evidence="14">
    <location>
        <begin position="297"/>
        <end position="345"/>
    </location>
</feature>
<evidence type="ECO:0000259" key="16">
    <source>
        <dbReference type="Pfam" id="PF00905"/>
    </source>
</evidence>
<comment type="catalytic activity">
    <reaction evidence="12">
        <text>Preferential cleavage: (Ac)2-L-Lys-D-Ala-|-D-Ala. Also transpeptidation of peptidyl-alanyl moieties that are N-acyl substituents of D-alanine.</text>
        <dbReference type="EC" id="3.4.16.4"/>
    </reaction>
</comment>
<comment type="catalytic activity">
    <reaction evidence="13">
        <text>[GlcNAc-(1-&gt;4)-Mur2Ac(oyl-L-Ala-gamma-D-Glu-L-Lys-D-Ala-D-Ala)](n)-di-trans,octa-cis-undecaprenyl diphosphate + beta-D-GlcNAc-(1-&gt;4)-Mur2Ac(oyl-L-Ala-gamma-D-Glu-L-Lys-D-Ala-D-Ala)-di-trans,octa-cis-undecaprenyl diphosphate = [GlcNAc-(1-&gt;4)-Mur2Ac(oyl-L-Ala-gamma-D-Glu-L-Lys-D-Ala-D-Ala)](n+1)-di-trans,octa-cis-undecaprenyl diphosphate + di-trans,octa-cis-undecaprenyl diphosphate + H(+)</text>
        <dbReference type="Rhea" id="RHEA:23708"/>
        <dbReference type="Rhea" id="RHEA-COMP:9602"/>
        <dbReference type="Rhea" id="RHEA-COMP:9603"/>
        <dbReference type="ChEBI" id="CHEBI:15378"/>
        <dbReference type="ChEBI" id="CHEBI:58405"/>
        <dbReference type="ChEBI" id="CHEBI:60033"/>
        <dbReference type="ChEBI" id="CHEBI:78435"/>
        <dbReference type="EC" id="2.4.99.28"/>
    </reaction>
</comment>
<feature type="compositionally biased region" description="Gly residues" evidence="14">
    <location>
        <begin position="1109"/>
        <end position="1121"/>
    </location>
</feature>
<dbReference type="Proteomes" id="UP000182375">
    <property type="component" value="Unassembled WGS sequence"/>
</dbReference>
<name>A0A1H4WGK0_9ACTN</name>
<feature type="compositionally biased region" description="Gly residues" evidence="14">
    <location>
        <begin position="1136"/>
        <end position="1185"/>
    </location>
</feature>
<dbReference type="InterPro" id="IPR050396">
    <property type="entry name" value="Glycosyltr_51/Transpeptidase"/>
</dbReference>
<feature type="compositionally biased region" description="Low complexity" evidence="14">
    <location>
        <begin position="1073"/>
        <end position="1083"/>
    </location>
</feature>
<feature type="compositionally biased region" description="Basic residues" evidence="14">
    <location>
        <begin position="411"/>
        <end position="423"/>
    </location>
</feature>
<dbReference type="GO" id="GO:0008955">
    <property type="term" value="F:peptidoglycan glycosyltransferase activity"/>
    <property type="evidence" value="ECO:0007669"/>
    <property type="project" value="UniProtKB-EC"/>
</dbReference>
<evidence type="ECO:0000313" key="18">
    <source>
        <dbReference type="EMBL" id="SEC92427.1"/>
    </source>
</evidence>
<feature type="region of interest" description="Disordered" evidence="14">
    <location>
        <begin position="1060"/>
        <end position="1185"/>
    </location>
</feature>
<dbReference type="GO" id="GO:0008658">
    <property type="term" value="F:penicillin binding"/>
    <property type="evidence" value="ECO:0007669"/>
    <property type="project" value="InterPro"/>
</dbReference>
<feature type="compositionally biased region" description="Low complexity" evidence="14">
    <location>
        <begin position="21"/>
        <end position="35"/>
    </location>
</feature>
<dbReference type="GO" id="GO:0008360">
    <property type="term" value="P:regulation of cell shape"/>
    <property type="evidence" value="ECO:0007669"/>
    <property type="project" value="UniProtKB-KW"/>
</dbReference>
<dbReference type="PANTHER" id="PTHR32282:SF34">
    <property type="entry name" value="PENICILLIN-BINDING PROTEIN 1A"/>
    <property type="match status" value="1"/>
</dbReference>
<dbReference type="GO" id="GO:0006508">
    <property type="term" value="P:proteolysis"/>
    <property type="evidence" value="ECO:0007669"/>
    <property type="project" value="UniProtKB-KW"/>
</dbReference>
<comment type="similarity">
    <text evidence="1">In the C-terminal section; belongs to the transpeptidase family.</text>
</comment>
<proteinExistence type="inferred from homology"/>
<evidence type="ECO:0000256" key="6">
    <source>
        <dbReference type="ARBA" id="ARBA00022679"/>
    </source>
</evidence>
<feature type="compositionally biased region" description="Basic and acidic residues" evidence="14">
    <location>
        <begin position="37"/>
        <end position="67"/>
    </location>
</feature>
<feature type="domain" description="Penicillin-binding protein transpeptidase" evidence="16">
    <location>
        <begin position="756"/>
        <end position="1009"/>
    </location>
</feature>
<dbReference type="InterPro" id="IPR001264">
    <property type="entry name" value="Glyco_trans_51"/>
</dbReference>
<dbReference type="EMBL" id="FNTD01000004">
    <property type="protein sequence ID" value="SEC92427.1"/>
    <property type="molecule type" value="Genomic_DNA"/>
</dbReference>
<keyword evidence="9" id="KW-0573">Peptidoglycan synthesis</keyword>
<keyword evidence="15" id="KW-1133">Transmembrane helix</keyword>
<feature type="compositionally biased region" description="Basic and acidic residues" evidence="14">
    <location>
        <begin position="74"/>
        <end position="115"/>
    </location>
</feature>
<dbReference type="InterPro" id="IPR023346">
    <property type="entry name" value="Lysozyme-like_dom_sf"/>
</dbReference>
<feature type="compositionally biased region" description="Polar residues" evidence="14">
    <location>
        <begin position="802"/>
        <end position="820"/>
    </location>
</feature>
<evidence type="ECO:0000256" key="2">
    <source>
        <dbReference type="ARBA" id="ARBA00007739"/>
    </source>
</evidence>
<dbReference type="InterPro" id="IPR012338">
    <property type="entry name" value="Beta-lactam/transpept-like"/>
</dbReference>